<evidence type="ECO:0000313" key="2">
    <source>
        <dbReference type="Proteomes" id="UP001151760"/>
    </source>
</evidence>
<protein>
    <submittedName>
        <fullName evidence="1">Uncharacterized protein</fullName>
    </submittedName>
</protein>
<name>A0ABQ4YP83_9ASTR</name>
<comment type="caution">
    <text evidence="1">The sequence shown here is derived from an EMBL/GenBank/DDBJ whole genome shotgun (WGS) entry which is preliminary data.</text>
</comment>
<dbReference type="EMBL" id="BQNB010010614">
    <property type="protein sequence ID" value="GJS79689.1"/>
    <property type="molecule type" value="Genomic_DNA"/>
</dbReference>
<organism evidence="1 2">
    <name type="scientific">Tanacetum coccineum</name>
    <dbReference type="NCBI Taxonomy" id="301880"/>
    <lineage>
        <taxon>Eukaryota</taxon>
        <taxon>Viridiplantae</taxon>
        <taxon>Streptophyta</taxon>
        <taxon>Embryophyta</taxon>
        <taxon>Tracheophyta</taxon>
        <taxon>Spermatophyta</taxon>
        <taxon>Magnoliopsida</taxon>
        <taxon>eudicotyledons</taxon>
        <taxon>Gunneridae</taxon>
        <taxon>Pentapetalae</taxon>
        <taxon>asterids</taxon>
        <taxon>campanulids</taxon>
        <taxon>Asterales</taxon>
        <taxon>Asteraceae</taxon>
        <taxon>Asteroideae</taxon>
        <taxon>Anthemideae</taxon>
        <taxon>Anthemidinae</taxon>
        <taxon>Tanacetum</taxon>
    </lineage>
</organism>
<sequence>MIAYSISGRGQSPEKVTCIDLFYLCSMDRGTINVPHLLEQYLFRHSEGRKSGARLSGGHFIGRLAMHFGLVSDDGLRGLQVVTRELPLIDLHELWVGSNFDEYEDTWDGYPRDQEMWVAGNKTASVVC</sequence>
<proteinExistence type="predicted"/>
<dbReference type="Proteomes" id="UP001151760">
    <property type="component" value="Unassembled WGS sequence"/>
</dbReference>
<gene>
    <name evidence="1" type="ORF">Tco_0729570</name>
</gene>
<reference evidence="1" key="1">
    <citation type="journal article" date="2022" name="Int. J. Mol. Sci.">
        <title>Draft Genome of Tanacetum Coccineum: Genomic Comparison of Closely Related Tanacetum-Family Plants.</title>
        <authorList>
            <person name="Yamashiro T."/>
            <person name="Shiraishi A."/>
            <person name="Nakayama K."/>
            <person name="Satake H."/>
        </authorList>
    </citation>
    <scope>NUCLEOTIDE SEQUENCE</scope>
</reference>
<reference evidence="1" key="2">
    <citation type="submission" date="2022-01" db="EMBL/GenBank/DDBJ databases">
        <authorList>
            <person name="Yamashiro T."/>
            <person name="Shiraishi A."/>
            <person name="Satake H."/>
            <person name="Nakayama K."/>
        </authorList>
    </citation>
    <scope>NUCLEOTIDE SEQUENCE</scope>
</reference>
<keyword evidence="2" id="KW-1185">Reference proteome</keyword>
<accession>A0ABQ4YP83</accession>
<evidence type="ECO:0000313" key="1">
    <source>
        <dbReference type="EMBL" id="GJS79689.1"/>
    </source>
</evidence>